<dbReference type="eggNOG" id="ENOG502ZBM4">
    <property type="taxonomic scope" value="Bacteria"/>
</dbReference>
<dbReference type="HOGENOM" id="CLU_097414_0_0_7"/>
<name>C6E1E1_GEOSM</name>
<dbReference type="OrthoDB" id="7067605at2"/>
<gene>
    <name evidence="1" type="ordered locus">GM21_2753</name>
</gene>
<dbReference type="EMBL" id="CP001661">
    <property type="protein sequence ID" value="ACT18789.1"/>
    <property type="molecule type" value="Genomic_DNA"/>
</dbReference>
<sequence>MPKRGEFVGALLADAVQARVRADLEALKIAEAYSGHELLKHLPVPRFRLPDITVDFPVLVSGMGEEPQGGGSGGLFAPPKKTEVTKVVRKALLDAKIQLNYAERGKVYAAAHLQVNKLFKAGPQMLLSSQKVSGQVAAMAANAVVRVMNARGEKPENLPQMTSAVSDSLKMLLITKLTESPHLKVNVGSGEIKTHGDSESLMHVRLTISEDAYEVVSRDEGFSLVPE</sequence>
<dbReference type="STRING" id="443144.GM21_2753"/>
<dbReference type="KEGG" id="gem:GM21_2753"/>
<accession>C6E1E1</accession>
<reference evidence="1" key="1">
    <citation type="submission" date="2009-07" db="EMBL/GenBank/DDBJ databases">
        <title>Complete sequence of Geobacter sp. M21.</title>
        <authorList>
            <consortium name="US DOE Joint Genome Institute"/>
            <person name="Lucas S."/>
            <person name="Copeland A."/>
            <person name="Lapidus A."/>
            <person name="Glavina del Rio T."/>
            <person name="Dalin E."/>
            <person name="Tice H."/>
            <person name="Bruce D."/>
            <person name="Goodwin L."/>
            <person name="Pitluck S."/>
            <person name="Saunders E."/>
            <person name="Brettin T."/>
            <person name="Detter J.C."/>
            <person name="Han C."/>
            <person name="Larimer F."/>
            <person name="Land M."/>
            <person name="Hauser L."/>
            <person name="Kyrpides N."/>
            <person name="Ovchinnikova G."/>
            <person name="Lovley D."/>
        </authorList>
    </citation>
    <scope>NUCLEOTIDE SEQUENCE [LARGE SCALE GENOMIC DNA]</scope>
    <source>
        <strain evidence="1">M21</strain>
    </source>
</reference>
<organism evidence="1">
    <name type="scientific">Geobacter sp. (strain M21)</name>
    <dbReference type="NCBI Taxonomy" id="443144"/>
    <lineage>
        <taxon>Bacteria</taxon>
        <taxon>Pseudomonadati</taxon>
        <taxon>Thermodesulfobacteriota</taxon>
        <taxon>Desulfuromonadia</taxon>
        <taxon>Geobacterales</taxon>
        <taxon>Geobacteraceae</taxon>
        <taxon>Geobacter</taxon>
    </lineage>
</organism>
<evidence type="ECO:0000313" key="1">
    <source>
        <dbReference type="EMBL" id="ACT18789.1"/>
    </source>
</evidence>
<dbReference type="AlphaFoldDB" id="C6E1E1"/>
<protein>
    <submittedName>
        <fullName evidence="1">Uncharacterized protein</fullName>
    </submittedName>
</protein>
<proteinExistence type="predicted"/>